<name>A0A6A4I2K3_9AGAR</name>
<keyword evidence="3" id="KW-1185">Reference proteome</keyword>
<keyword evidence="1" id="KW-1133">Transmembrane helix</keyword>
<reference evidence="2" key="1">
    <citation type="journal article" date="2019" name="Environ. Microbiol.">
        <title>Fungal ecological strategies reflected in gene transcription - a case study of two litter decomposers.</title>
        <authorList>
            <person name="Barbi F."/>
            <person name="Kohler A."/>
            <person name="Barry K."/>
            <person name="Baskaran P."/>
            <person name="Daum C."/>
            <person name="Fauchery L."/>
            <person name="Ihrmark K."/>
            <person name="Kuo A."/>
            <person name="LaButti K."/>
            <person name="Lipzen A."/>
            <person name="Morin E."/>
            <person name="Grigoriev I.V."/>
            <person name="Henrissat B."/>
            <person name="Lindahl B."/>
            <person name="Martin F."/>
        </authorList>
    </citation>
    <scope>NUCLEOTIDE SEQUENCE</scope>
    <source>
        <strain evidence="2">JB14</strain>
    </source>
</reference>
<dbReference type="AlphaFoldDB" id="A0A6A4I2K3"/>
<feature type="transmembrane region" description="Helical" evidence="1">
    <location>
        <begin position="25"/>
        <end position="46"/>
    </location>
</feature>
<dbReference type="EMBL" id="ML769419">
    <property type="protein sequence ID" value="KAE9404190.1"/>
    <property type="molecule type" value="Genomic_DNA"/>
</dbReference>
<evidence type="ECO:0000313" key="3">
    <source>
        <dbReference type="Proteomes" id="UP000799118"/>
    </source>
</evidence>
<gene>
    <name evidence="2" type="ORF">BT96DRAFT_441154</name>
</gene>
<organism evidence="2 3">
    <name type="scientific">Gymnopus androsaceus JB14</name>
    <dbReference type="NCBI Taxonomy" id="1447944"/>
    <lineage>
        <taxon>Eukaryota</taxon>
        <taxon>Fungi</taxon>
        <taxon>Dikarya</taxon>
        <taxon>Basidiomycota</taxon>
        <taxon>Agaricomycotina</taxon>
        <taxon>Agaricomycetes</taxon>
        <taxon>Agaricomycetidae</taxon>
        <taxon>Agaricales</taxon>
        <taxon>Marasmiineae</taxon>
        <taxon>Omphalotaceae</taxon>
        <taxon>Gymnopus</taxon>
    </lineage>
</organism>
<protein>
    <submittedName>
        <fullName evidence="2">Uncharacterized protein</fullName>
    </submittedName>
</protein>
<keyword evidence="1" id="KW-0812">Transmembrane</keyword>
<feature type="transmembrane region" description="Helical" evidence="1">
    <location>
        <begin position="189"/>
        <end position="210"/>
    </location>
</feature>
<keyword evidence="1" id="KW-0472">Membrane</keyword>
<sequence length="259" mass="28458">MTPGDVTALVELGETLYGGADMINLIGNCVMYGLYALSFFTALYMFCSKPLKGPTHRALLALLIIVFFSLTGDFIDRNGSHLLFISFALVHPIPNTIQDLSISIDAASDRDVPWQAIQFWGPTINLCIGDGLVLWRAWVVLDLRQKGKRYLLAFVLMLLMVGNIGVNVVDAIYDDIGLDIQLADGAITLDWVSLVVSLVVNAFATTLIGLKAWGLHRQSKGIHHLQTQQSPVKKVLLILVESGLGFCMIQVEVPFCHLC</sequence>
<proteinExistence type="predicted"/>
<feature type="transmembrane region" description="Helical" evidence="1">
    <location>
        <begin position="119"/>
        <end position="138"/>
    </location>
</feature>
<dbReference type="Proteomes" id="UP000799118">
    <property type="component" value="Unassembled WGS sequence"/>
</dbReference>
<evidence type="ECO:0000256" key="1">
    <source>
        <dbReference type="SAM" id="Phobius"/>
    </source>
</evidence>
<accession>A0A6A4I2K3</accession>
<feature type="transmembrane region" description="Helical" evidence="1">
    <location>
        <begin position="58"/>
        <end position="75"/>
    </location>
</feature>
<dbReference type="OrthoDB" id="2744793at2759"/>
<feature type="transmembrane region" description="Helical" evidence="1">
    <location>
        <begin position="150"/>
        <end position="169"/>
    </location>
</feature>
<evidence type="ECO:0000313" key="2">
    <source>
        <dbReference type="EMBL" id="KAE9404190.1"/>
    </source>
</evidence>